<dbReference type="AlphaFoldDB" id="A0A2P8F150"/>
<proteinExistence type="predicted"/>
<dbReference type="InterPro" id="IPR027454">
    <property type="entry name" value="Histone_HNS_N"/>
</dbReference>
<evidence type="ECO:0000313" key="3">
    <source>
        <dbReference type="EMBL" id="PSL15437.1"/>
    </source>
</evidence>
<sequence>MTDFIKILTRKNSLRKHCQEMQLADIDKVIADLNDIRAEVAEAAERNAENERAKLQQVEEIQRLMKEAGIGLDELKQGVEPVARKSVKAKYVITDSEGNEHSWSGRGRTPIAFREYMDKNNLTKEQLPTVD</sequence>
<dbReference type="Gene3D" id="4.10.430.10">
    <property type="entry name" value="Histone-like protein H-NS, C-terminal domain"/>
    <property type="match status" value="1"/>
</dbReference>
<keyword evidence="4" id="KW-1185">Reference proteome</keyword>
<dbReference type="InterPro" id="IPR027444">
    <property type="entry name" value="H-NS_C_dom"/>
</dbReference>
<dbReference type="GO" id="GO:0046983">
    <property type="term" value="F:protein dimerization activity"/>
    <property type="evidence" value="ECO:0007669"/>
    <property type="project" value="InterPro"/>
</dbReference>
<feature type="coiled-coil region" evidence="1">
    <location>
        <begin position="26"/>
        <end position="61"/>
    </location>
</feature>
<dbReference type="RefSeq" id="WP_106590780.1">
    <property type="nucleotide sequence ID" value="NZ_PYGI01000004.1"/>
</dbReference>
<evidence type="ECO:0000256" key="1">
    <source>
        <dbReference type="SAM" id="Coils"/>
    </source>
</evidence>
<dbReference type="InterPro" id="IPR037150">
    <property type="entry name" value="H-NS_C_dom_sf"/>
</dbReference>
<dbReference type="OrthoDB" id="6088948at2"/>
<dbReference type="Pfam" id="PF00816">
    <property type="entry name" value="Histone_HNS"/>
    <property type="match status" value="1"/>
</dbReference>
<gene>
    <name evidence="3" type="ORF">CLV44_10448</name>
</gene>
<keyword evidence="3" id="KW-0238">DNA-binding</keyword>
<dbReference type="Pfam" id="PF22470">
    <property type="entry name" value="Histone_HNS_N"/>
    <property type="match status" value="1"/>
</dbReference>
<feature type="domain" description="DNA-binding protein H-NS-like C-terminal" evidence="2">
    <location>
        <begin position="81"/>
        <end position="127"/>
    </location>
</feature>
<dbReference type="SUPFAM" id="SSF81273">
    <property type="entry name" value="H-NS histone-like proteins"/>
    <property type="match status" value="1"/>
</dbReference>
<reference evidence="3 4" key="1">
    <citation type="submission" date="2018-03" db="EMBL/GenBank/DDBJ databases">
        <title>Genomic Encyclopedia of Archaeal and Bacterial Type Strains, Phase II (KMG-II): from individual species to whole genera.</title>
        <authorList>
            <person name="Goeker M."/>
        </authorList>
    </citation>
    <scope>NUCLEOTIDE SEQUENCE [LARGE SCALE GENOMIC DNA]</scope>
    <source>
        <strain evidence="3 4">DSM 17586</strain>
    </source>
</reference>
<keyword evidence="1" id="KW-0175">Coiled coil</keyword>
<protein>
    <submittedName>
        <fullName evidence="3">DNA-binding protein H-NS</fullName>
    </submittedName>
</protein>
<dbReference type="Gene3D" id="1.10.287.1050">
    <property type="entry name" value="H-NS histone-like proteins"/>
    <property type="match status" value="1"/>
</dbReference>
<dbReference type="InterPro" id="IPR054180">
    <property type="entry name" value="H-NS-like_N"/>
</dbReference>
<evidence type="ECO:0000313" key="4">
    <source>
        <dbReference type="Proteomes" id="UP000242133"/>
    </source>
</evidence>
<dbReference type="SMART" id="SM00528">
    <property type="entry name" value="HNS"/>
    <property type="match status" value="1"/>
</dbReference>
<comment type="caution">
    <text evidence="3">The sequence shown here is derived from an EMBL/GenBank/DDBJ whole genome shotgun (WGS) entry which is preliminary data.</text>
</comment>
<dbReference type="GO" id="GO:0003677">
    <property type="term" value="F:DNA binding"/>
    <property type="evidence" value="ECO:0007669"/>
    <property type="project" value="UniProtKB-KW"/>
</dbReference>
<evidence type="ECO:0000259" key="2">
    <source>
        <dbReference type="SMART" id="SM00528"/>
    </source>
</evidence>
<dbReference type="Proteomes" id="UP000242133">
    <property type="component" value="Unassembled WGS sequence"/>
</dbReference>
<name>A0A2P8F150_9GAMM</name>
<dbReference type="EMBL" id="PYGI01000004">
    <property type="protein sequence ID" value="PSL15437.1"/>
    <property type="molecule type" value="Genomic_DNA"/>
</dbReference>
<organism evidence="3 4">
    <name type="scientific">Marinobacterium halophilum</name>
    <dbReference type="NCBI Taxonomy" id="267374"/>
    <lineage>
        <taxon>Bacteria</taxon>
        <taxon>Pseudomonadati</taxon>
        <taxon>Pseudomonadota</taxon>
        <taxon>Gammaproteobacteria</taxon>
        <taxon>Oceanospirillales</taxon>
        <taxon>Oceanospirillaceae</taxon>
        <taxon>Marinobacterium</taxon>
    </lineage>
</organism>
<accession>A0A2P8F150</accession>